<accession>A0A8J3KNK7</accession>
<gene>
    <name evidence="3" type="ORF">Cco03nite_29520</name>
</gene>
<organism evidence="3 4">
    <name type="scientific">Catellatospora coxensis</name>
    <dbReference type="NCBI Taxonomy" id="310354"/>
    <lineage>
        <taxon>Bacteria</taxon>
        <taxon>Bacillati</taxon>
        <taxon>Actinomycetota</taxon>
        <taxon>Actinomycetes</taxon>
        <taxon>Micromonosporales</taxon>
        <taxon>Micromonosporaceae</taxon>
        <taxon>Catellatospora</taxon>
    </lineage>
</organism>
<keyword evidence="2" id="KW-1133">Transmembrane helix</keyword>
<keyword evidence="2" id="KW-0472">Membrane</keyword>
<feature type="compositionally biased region" description="Low complexity" evidence="1">
    <location>
        <begin position="81"/>
        <end position="127"/>
    </location>
</feature>
<evidence type="ECO:0000313" key="3">
    <source>
        <dbReference type="EMBL" id="GIG06252.1"/>
    </source>
</evidence>
<keyword evidence="2" id="KW-0812">Transmembrane</keyword>
<feature type="transmembrane region" description="Helical" evidence="2">
    <location>
        <begin position="35"/>
        <end position="55"/>
    </location>
</feature>
<dbReference type="EMBL" id="BONI01000021">
    <property type="protein sequence ID" value="GIG06252.1"/>
    <property type="molecule type" value="Genomic_DNA"/>
</dbReference>
<feature type="compositionally biased region" description="Polar residues" evidence="1">
    <location>
        <begin position="131"/>
        <end position="144"/>
    </location>
</feature>
<comment type="caution">
    <text evidence="3">The sequence shown here is derived from an EMBL/GenBank/DDBJ whole genome shotgun (WGS) entry which is preliminary data.</text>
</comment>
<reference evidence="3 4" key="1">
    <citation type="submission" date="2021-01" db="EMBL/GenBank/DDBJ databases">
        <title>Whole genome shotgun sequence of Catellatospora coxensis NBRC 107359.</title>
        <authorList>
            <person name="Komaki H."/>
            <person name="Tamura T."/>
        </authorList>
    </citation>
    <scope>NUCLEOTIDE SEQUENCE [LARGE SCALE GENOMIC DNA]</scope>
    <source>
        <strain evidence="3 4">NBRC 107359</strain>
    </source>
</reference>
<sequence length="155" mass="15163">MTNTQRWVVVGAGAVIVAGLVGAAVVAGLEGVEVMSWLAGSASLLVAVVALVVVWPAPNRTDRPLAPPATAPAPVPVAAQAERPPMEVPAEPVVAPEPVAAREPAVAREPAAAQEPAPGGSAGAGPASTGPVRQQNTGGVNIANSGVIGSIDLSQ</sequence>
<dbReference type="RefSeq" id="WP_203692664.1">
    <property type="nucleotide sequence ID" value="NZ_BONI01000021.1"/>
</dbReference>
<feature type="region of interest" description="Disordered" evidence="1">
    <location>
        <begin position="81"/>
        <end position="155"/>
    </location>
</feature>
<name>A0A8J3KNK7_9ACTN</name>
<evidence type="ECO:0000313" key="4">
    <source>
        <dbReference type="Proteomes" id="UP000630887"/>
    </source>
</evidence>
<keyword evidence="4" id="KW-1185">Reference proteome</keyword>
<protein>
    <submittedName>
        <fullName evidence="3">Uncharacterized protein</fullName>
    </submittedName>
</protein>
<evidence type="ECO:0000256" key="2">
    <source>
        <dbReference type="SAM" id="Phobius"/>
    </source>
</evidence>
<dbReference type="Proteomes" id="UP000630887">
    <property type="component" value="Unassembled WGS sequence"/>
</dbReference>
<proteinExistence type="predicted"/>
<evidence type="ECO:0000256" key="1">
    <source>
        <dbReference type="SAM" id="MobiDB-lite"/>
    </source>
</evidence>
<feature type="transmembrane region" description="Helical" evidence="2">
    <location>
        <begin position="7"/>
        <end position="29"/>
    </location>
</feature>
<dbReference type="AlphaFoldDB" id="A0A8J3KNK7"/>